<dbReference type="EMBL" id="JAMWBK010000007">
    <property type="protein sequence ID" value="KAJ8903142.1"/>
    <property type="molecule type" value="Genomic_DNA"/>
</dbReference>
<gene>
    <name evidence="1" type="ORF">NDN08_004254</name>
</gene>
<keyword evidence="2" id="KW-1185">Reference proteome</keyword>
<name>A0AAV8UPT9_9RHOD</name>
<sequence length="101" mass="11382">MLFELKYENVDKKVHQAHFRMCLIAAPGTTSEQGRLKPLHPIRLRRDRSAASKLLVGQPDAAMGSIQDASRSYRVSWRDGKYVVDVHDKTSPAYKAICLGQ</sequence>
<accession>A0AAV8UPT9</accession>
<protein>
    <submittedName>
        <fullName evidence="1">Uncharacterized protein</fullName>
    </submittedName>
</protein>
<dbReference type="Proteomes" id="UP001157974">
    <property type="component" value="Unassembled WGS sequence"/>
</dbReference>
<comment type="caution">
    <text evidence="1">The sequence shown here is derived from an EMBL/GenBank/DDBJ whole genome shotgun (WGS) entry which is preliminary data.</text>
</comment>
<evidence type="ECO:0000313" key="1">
    <source>
        <dbReference type="EMBL" id="KAJ8903142.1"/>
    </source>
</evidence>
<proteinExistence type="predicted"/>
<organism evidence="1 2">
    <name type="scientific">Rhodosorus marinus</name>
    <dbReference type="NCBI Taxonomy" id="101924"/>
    <lineage>
        <taxon>Eukaryota</taxon>
        <taxon>Rhodophyta</taxon>
        <taxon>Stylonematophyceae</taxon>
        <taxon>Stylonematales</taxon>
        <taxon>Stylonemataceae</taxon>
        <taxon>Rhodosorus</taxon>
    </lineage>
</organism>
<reference evidence="1 2" key="1">
    <citation type="journal article" date="2023" name="Nat. Commun.">
        <title>Origin of minicircular mitochondrial genomes in red algae.</title>
        <authorList>
            <person name="Lee Y."/>
            <person name="Cho C.H."/>
            <person name="Lee Y.M."/>
            <person name="Park S.I."/>
            <person name="Yang J.H."/>
            <person name="West J.A."/>
            <person name="Bhattacharya D."/>
            <person name="Yoon H.S."/>
        </authorList>
    </citation>
    <scope>NUCLEOTIDE SEQUENCE [LARGE SCALE GENOMIC DNA]</scope>
    <source>
        <strain evidence="1 2">CCMP1338</strain>
        <tissue evidence="1">Whole cell</tissue>
    </source>
</reference>
<dbReference type="AlphaFoldDB" id="A0AAV8UPT9"/>
<evidence type="ECO:0000313" key="2">
    <source>
        <dbReference type="Proteomes" id="UP001157974"/>
    </source>
</evidence>